<keyword evidence="3" id="KW-1185">Reference proteome</keyword>
<feature type="compositionally biased region" description="Low complexity" evidence="1">
    <location>
        <begin position="227"/>
        <end position="237"/>
    </location>
</feature>
<feature type="region of interest" description="Disordered" evidence="1">
    <location>
        <begin position="220"/>
        <end position="242"/>
    </location>
</feature>
<accession>A0ABY6H016</accession>
<dbReference type="EMBL" id="CP103300">
    <property type="protein sequence ID" value="UYM17509.1"/>
    <property type="molecule type" value="Genomic_DNA"/>
</dbReference>
<dbReference type="Gene3D" id="1.10.10.10">
    <property type="entry name" value="Winged helix-like DNA-binding domain superfamily/Winged helix DNA-binding domain"/>
    <property type="match status" value="1"/>
</dbReference>
<sequence length="341" mass="38375">MDITKPALPALSVRNTATEEPVVTPEATLSGKPLTITEGSSTSGLKRSSETEAYPADQPVKRQSRFAYRDGIIDAFEDNGNRGMTYHEITKWIQTNRPDLTENVKDVTNRVSVVLSRYDDFKKTKGTKGTGLWHVVEIEHRAKTKERHIYNFLNNPPGRIMETGEICEQLKANGVKNAISLAAQVRRILSKNPQFEEAPAPEFITDTSQGKVKKTYWKLSEPENNQPSTSTTVPTTSHQSASGWMTPRGFSITAPVHHANSSFTIRVNGINYYLQKAGDIPDSLYQHPEANQLTSKMLEGYEVSDFVNLYNFANKSEDMQGIYLDNEFYYLIETGEFKDNH</sequence>
<evidence type="ECO:0000313" key="2">
    <source>
        <dbReference type="EMBL" id="UYM17509.1"/>
    </source>
</evidence>
<dbReference type="Proteomes" id="UP001163255">
    <property type="component" value="Chromosome"/>
</dbReference>
<feature type="compositionally biased region" description="Polar residues" evidence="1">
    <location>
        <begin position="37"/>
        <end position="46"/>
    </location>
</feature>
<evidence type="ECO:0000256" key="1">
    <source>
        <dbReference type="SAM" id="MobiDB-lite"/>
    </source>
</evidence>
<reference evidence="2" key="1">
    <citation type="submission" date="2022-10" db="EMBL/GenBank/DDBJ databases">
        <title>Completed Genome Sequence of two octocoral isolated bacterium, Endozoicomonas euniceicola EF212T and Endozoicomonas gorgoniicola PS125T.</title>
        <authorList>
            <person name="Chiou Y.-J."/>
            <person name="Chen Y.-H."/>
        </authorList>
    </citation>
    <scope>NUCLEOTIDE SEQUENCE</scope>
    <source>
        <strain evidence="2">EF212</strain>
    </source>
</reference>
<proteinExistence type="predicted"/>
<evidence type="ECO:0000313" key="3">
    <source>
        <dbReference type="Proteomes" id="UP001163255"/>
    </source>
</evidence>
<gene>
    <name evidence="2" type="ORF">NX720_06225</name>
</gene>
<name>A0ABY6H016_9GAMM</name>
<dbReference type="InterPro" id="IPR036388">
    <property type="entry name" value="WH-like_DNA-bd_sf"/>
</dbReference>
<dbReference type="RefSeq" id="WP_262600119.1">
    <property type="nucleotide sequence ID" value="NZ_CP103300.1"/>
</dbReference>
<feature type="region of interest" description="Disordered" evidence="1">
    <location>
        <begin position="31"/>
        <end position="58"/>
    </location>
</feature>
<protein>
    <submittedName>
        <fullName evidence="2">Uncharacterized protein</fullName>
    </submittedName>
</protein>
<organism evidence="2 3">
    <name type="scientific">Endozoicomonas euniceicola</name>
    <dbReference type="NCBI Taxonomy" id="1234143"/>
    <lineage>
        <taxon>Bacteria</taxon>
        <taxon>Pseudomonadati</taxon>
        <taxon>Pseudomonadota</taxon>
        <taxon>Gammaproteobacteria</taxon>
        <taxon>Oceanospirillales</taxon>
        <taxon>Endozoicomonadaceae</taxon>
        <taxon>Endozoicomonas</taxon>
    </lineage>
</organism>